<dbReference type="Proteomes" id="UP000751190">
    <property type="component" value="Unassembled WGS sequence"/>
</dbReference>
<dbReference type="InterPro" id="IPR001005">
    <property type="entry name" value="SANT/Myb"/>
</dbReference>
<evidence type="ECO:0000313" key="5">
    <source>
        <dbReference type="Proteomes" id="UP000751190"/>
    </source>
</evidence>
<organism evidence="4 5">
    <name type="scientific">Diacronema lutheri</name>
    <name type="common">Unicellular marine alga</name>
    <name type="synonym">Monochrysis lutheri</name>
    <dbReference type="NCBI Taxonomy" id="2081491"/>
    <lineage>
        <taxon>Eukaryota</taxon>
        <taxon>Haptista</taxon>
        <taxon>Haptophyta</taxon>
        <taxon>Pavlovophyceae</taxon>
        <taxon>Pavlovales</taxon>
        <taxon>Pavlovaceae</taxon>
        <taxon>Diacronema</taxon>
    </lineage>
</organism>
<dbReference type="SUPFAM" id="SSF46689">
    <property type="entry name" value="Homeodomain-like"/>
    <property type="match status" value="1"/>
</dbReference>
<evidence type="ECO:0000313" key="4">
    <source>
        <dbReference type="EMBL" id="KAG8465800.1"/>
    </source>
</evidence>
<reference evidence="4" key="1">
    <citation type="submission" date="2021-05" db="EMBL/GenBank/DDBJ databases">
        <title>The genome of the haptophyte Pavlova lutheri (Diacronema luteri, Pavlovales) - a model for lipid biosynthesis in eukaryotic algae.</title>
        <authorList>
            <person name="Hulatt C.J."/>
            <person name="Posewitz M.C."/>
        </authorList>
    </citation>
    <scope>NUCLEOTIDE SEQUENCE</scope>
    <source>
        <strain evidence="4">NIVA-4/92</strain>
    </source>
</reference>
<dbReference type="CDD" id="cd00167">
    <property type="entry name" value="SANT"/>
    <property type="match status" value="1"/>
</dbReference>
<feature type="region of interest" description="Disordered" evidence="1">
    <location>
        <begin position="397"/>
        <end position="418"/>
    </location>
</feature>
<comment type="caution">
    <text evidence="4">The sequence shown here is derived from an EMBL/GenBank/DDBJ whole genome shotgun (WGS) entry which is preliminary data.</text>
</comment>
<dbReference type="PROSITE" id="PS50090">
    <property type="entry name" value="MYB_LIKE"/>
    <property type="match status" value="1"/>
</dbReference>
<dbReference type="EMBL" id="JAGTXO010000009">
    <property type="protein sequence ID" value="KAG8465800.1"/>
    <property type="molecule type" value="Genomic_DNA"/>
</dbReference>
<protein>
    <submittedName>
        <fullName evidence="4">Uncharacterized protein</fullName>
    </submittedName>
</protein>
<keyword evidence="5" id="KW-1185">Reference proteome</keyword>
<proteinExistence type="predicted"/>
<feature type="region of interest" description="Disordered" evidence="1">
    <location>
        <begin position="568"/>
        <end position="587"/>
    </location>
</feature>
<accession>A0A8J6CDF4</accession>
<name>A0A8J6CDF4_DIALT</name>
<feature type="domain" description="Myb-like" evidence="2">
    <location>
        <begin position="229"/>
        <end position="275"/>
    </location>
</feature>
<dbReference type="OrthoDB" id="2143914at2759"/>
<dbReference type="SMART" id="SM00717">
    <property type="entry name" value="SANT"/>
    <property type="match status" value="1"/>
</dbReference>
<evidence type="ECO:0000259" key="2">
    <source>
        <dbReference type="PROSITE" id="PS50090"/>
    </source>
</evidence>
<evidence type="ECO:0000259" key="3">
    <source>
        <dbReference type="PROSITE" id="PS51294"/>
    </source>
</evidence>
<dbReference type="InterPro" id="IPR009057">
    <property type="entry name" value="Homeodomain-like_sf"/>
</dbReference>
<evidence type="ECO:0000256" key="1">
    <source>
        <dbReference type="SAM" id="MobiDB-lite"/>
    </source>
</evidence>
<dbReference type="AlphaFoldDB" id="A0A8J6CDF4"/>
<sequence>MNADDRGGGDRSFTQLAYAPFGGAPGAAGFGLAVWPTHAPGWPDGAPVQPRWIPINGFAPPCTPFAQLQRANAAPAMTAVWPAGGAAAWANEPTPWPAHAGVARASSAIIVDPRCVRPKRQTVVRVRVGHDDALAQALSAGANCASAAPLRAESPSAALEPGCCGTHARELPLERGALLRAAESVGIAQPHGRDDTSGAHGDASSKHTLAHVGFPTLRPTAVASAFPPRTAVHDSAWTAEEDGLLERAIREEGKHDWAAIARRVFGRTDEQCRARSRLHAQPNATHAPLDASADAGKDAMGCAVREQACATPQDDGSNDALGSPDGAACLQASHAPSPVAAGAHGGSALGCGLPTERDMLTGACPASAMASPRAPSDAANCGAAAPQFWWATAPTHAAAPERETRALADGAAHPPGASAAPEAALTMAHALLAFEQQRPGAQPHAQFAGRAAHTMAPRAPAQEGTPCGAMQAQALPAPPATDAALAQLRRLRAVQHMQLQTLRNQHEMQLLGMHRLLTRGDTPCANPHTQPHACGRAPAMVHVQPPAHVHLVQPQPCFRPYAQPHAAQLQPQHYPPQCPHNQRPPQAAGLFYAGVGGMAPPQPLPRAPPAAWSHGAPYSAPPPHMAASVCHAHRCASERRASCNDTFLLNEPPPYVHAPSAHIATALPSTVDPAASTQAWQRTGPCGERAAGAHLQSERGEGRPSHTVGASEFNTLLTGAEWF</sequence>
<dbReference type="InterPro" id="IPR017930">
    <property type="entry name" value="Myb_dom"/>
</dbReference>
<dbReference type="Gene3D" id="1.10.10.60">
    <property type="entry name" value="Homeodomain-like"/>
    <property type="match status" value="1"/>
</dbReference>
<feature type="domain" description="HTH myb-type" evidence="3">
    <location>
        <begin position="236"/>
        <end position="284"/>
    </location>
</feature>
<feature type="compositionally biased region" description="Low complexity" evidence="1">
    <location>
        <begin position="408"/>
        <end position="418"/>
    </location>
</feature>
<dbReference type="Pfam" id="PF00249">
    <property type="entry name" value="Myb_DNA-binding"/>
    <property type="match status" value="1"/>
</dbReference>
<dbReference type="PROSITE" id="PS51294">
    <property type="entry name" value="HTH_MYB"/>
    <property type="match status" value="1"/>
</dbReference>
<gene>
    <name evidence="4" type="ORF">KFE25_005370</name>
</gene>